<keyword evidence="3 5" id="KW-1133">Transmembrane helix</keyword>
<feature type="transmembrane region" description="Helical" evidence="5">
    <location>
        <begin position="357"/>
        <end position="379"/>
    </location>
</feature>
<gene>
    <name evidence="7" type="ORF">F4Y42_02705</name>
</gene>
<feature type="transmembrane region" description="Helical" evidence="5">
    <location>
        <begin position="328"/>
        <end position="351"/>
    </location>
</feature>
<evidence type="ECO:0000256" key="2">
    <source>
        <dbReference type="ARBA" id="ARBA00022692"/>
    </source>
</evidence>
<evidence type="ECO:0000256" key="5">
    <source>
        <dbReference type="SAM" id="Phobius"/>
    </source>
</evidence>
<dbReference type="PROSITE" id="PS50850">
    <property type="entry name" value="MFS"/>
    <property type="match status" value="1"/>
</dbReference>
<feature type="transmembrane region" description="Helical" evidence="5">
    <location>
        <begin position="239"/>
        <end position="259"/>
    </location>
</feature>
<evidence type="ECO:0000313" key="7">
    <source>
        <dbReference type="EMBL" id="MXY92338.1"/>
    </source>
</evidence>
<evidence type="ECO:0000256" key="1">
    <source>
        <dbReference type="ARBA" id="ARBA00004651"/>
    </source>
</evidence>
<evidence type="ECO:0000256" key="4">
    <source>
        <dbReference type="ARBA" id="ARBA00023136"/>
    </source>
</evidence>
<name>A0A6B0YSA2_9CHLR</name>
<proteinExistence type="predicted"/>
<dbReference type="InterPro" id="IPR053160">
    <property type="entry name" value="MFS_DHA3_Transporter"/>
</dbReference>
<sequence length="381" mass="40953">MTQRRYQYIAYRLFSNTAFFVPILVLHIESKTGSPTLAFALIGIYGVSVFATEIPTGLIADSFGLRSALVVGSLLSAIAACLLGTATSFGALAIGQIALATALSLQSGADSAYLFALFPDNKLYESLEGSSTSAKYVGLFISSVAGSVLYVLDPRLPFVLSALASLLAVACLVKLPVANSLERIDKGHFKVTFRQATAQLQSSHSLLLLLFFAALSLAALSSIYWSYQFYLESIGVRPELFGTIFAMAFLASSVGAAVAKKVNQTFGYRKTFAALGILIGTVAVLMGFVRSGFGAFFPIITQSISGYMSPTLRILIQQESQPRTRATLLSLESMLHRIFMSGTVFGMGYLIREYNLFAMMMGLGLGFLLILPAFALVVLKE</sequence>
<dbReference type="InterPro" id="IPR036259">
    <property type="entry name" value="MFS_trans_sf"/>
</dbReference>
<feature type="transmembrane region" description="Helical" evidence="5">
    <location>
        <begin position="158"/>
        <end position="177"/>
    </location>
</feature>
<dbReference type="AlphaFoldDB" id="A0A6B0YSA2"/>
<organism evidence="7">
    <name type="scientific">Caldilineaceae bacterium SB0664_bin_27</name>
    <dbReference type="NCBI Taxonomy" id="2605260"/>
    <lineage>
        <taxon>Bacteria</taxon>
        <taxon>Bacillati</taxon>
        <taxon>Chloroflexota</taxon>
        <taxon>Caldilineae</taxon>
        <taxon>Caldilineales</taxon>
        <taxon>Caldilineaceae</taxon>
    </lineage>
</organism>
<evidence type="ECO:0000259" key="6">
    <source>
        <dbReference type="PROSITE" id="PS50850"/>
    </source>
</evidence>
<dbReference type="GO" id="GO:0005886">
    <property type="term" value="C:plasma membrane"/>
    <property type="evidence" value="ECO:0007669"/>
    <property type="project" value="UniProtKB-SubCell"/>
</dbReference>
<feature type="transmembrane region" description="Helical" evidence="5">
    <location>
        <begin position="206"/>
        <end position="227"/>
    </location>
</feature>
<dbReference type="InterPro" id="IPR011701">
    <property type="entry name" value="MFS"/>
</dbReference>
<dbReference type="PANTHER" id="PTHR23530:SF1">
    <property type="entry name" value="PERMEASE, MAJOR FACILITATOR SUPERFAMILY-RELATED"/>
    <property type="match status" value="1"/>
</dbReference>
<dbReference type="SUPFAM" id="SSF103473">
    <property type="entry name" value="MFS general substrate transporter"/>
    <property type="match status" value="1"/>
</dbReference>
<dbReference type="InterPro" id="IPR020846">
    <property type="entry name" value="MFS_dom"/>
</dbReference>
<evidence type="ECO:0000256" key="3">
    <source>
        <dbReference type="ARBA" id="ARBA00022989"/>
    </source>
</evidence>
<feature type="transmembrane region" description="Helical" evidence="5">
    <location>
        <begin position="9"/>
        <end position="28"/>
    </location>
</feature>
<feature type="transmembrane region" description="Helical" evidence="5">
    <location>
        <begin position="295"/>
        <end position="316"/>
    </location>
</feature>
<feature type="transmembrane region" description="Helical" evidence="5">
    <location>
        <begin position="63"/>
        <end position="86"/>
    </location>
</feature>
<accession>A0A6B0YSA2</accession>
<feature type="transmembrane region" description="Helical" evidence="5">
    <location>
        <begin position="271"/>
        <end position="289"/>
    </location>
</feature>
<feature type="domain" description="Major facilitator superfamily (MFS) profile" evidence="6">
    <location>
        <begin position="1"/>
        <end position="381"/>
    </location>
</feature>
<dbReference type="PANTHER" id="PTHR23530">
    <property type="entry name" value="TRANSPORT PROTEIN-RELATED"/>
    <property type="match status" value="1"/>
</dbReference>
<comment type="subcellular location">
    <subcellularLocation>
        <location evidence="1">Cell membrane</location>
        <topology evidence="1">Multi-pass membrane protein</topology>
    </subcellularLocation>
</comment>
<keyword evidence="4 5" id="KW-0472">Membrane</keyword>
<feature type="transmembrane region" description="Helical" evidence="5">
    <location>
        <begin position="34"/>
        <end position="51"/>
    </location>
</feature>
<dbReference type="Gene3D" id="1.20.1250.20">
    <property type="entry name" value="MFS general substrate transporter like domains"/>
    <property type="match status" value="1"/>
</dbReference>
<dbReference type="EMBL" id="VXRG01000027">
    <property type="protein sequence ID" value="MXY92338.1"/>
    <property type="molecule type" value="Genomic_DNA"/>
</dbReference>
<reference evidence="7" key="1">
    <citation type="submission" date="2019-09" db="EMBL/GenBank/DDBJ databases">
        <title>Characterisation of the sponge microbiome using genome-centric metagenomics.</title>
        <authorList>
            <person name="Engelberts J.P."/>
            <person name="Robbins S.J."/>
            <person name="De Goeij J.M."/>
            <person name="Aranda M."/>
            <person name="Bell S.C."/>
            <person name="Webster N.S."/>
        </authorList>
    </citation>
    <scope>NUCLEOTIDE SEQUENCE</scope>
    <source>
        <strain evidence="7">SB0664_bin_27</strain>
    </source>
</reference>
<dbReference type="GO" id="GO:0022857">
    <property type="term" value="F:transmembrane transporter activity"/>
    <property type="evidence" value="ECO:0007669"/>
    <property type="project" value="InterPro"/>
</dbReference>
<comment type="caution">
    <text evidence="7">The sequence shown here is derived from an EMBL/GenBank/DDBJ whole genome shotgun (WGS) entry which is preliminary data.</text>
</comment>
<keyword evidence="2 5" id="KW-0812">Transmembrane</keyword>
<dbReference type="Pfam" id="PF07690">
    <property type="entry name" value="MFS_1"/>
    <property type="match status" value="1"/>
</dbReference>
<protein>
    <submittedName>
        <fullName evidence="7">MFS transporter</fullName>
    </submittedName>
</protein>